<dbReference type="PROSITE" id="PS51197">
    <property type="entry name" value="HTH_RRF2_2"/>
    <property type="match status" value="1"/>
</dbReference>
<dbReference type="EMBL" id="AFIJ01000007">
    <property type="protein sequence ID" value="EGL42113.1"/>
    <property type="molecule type" value="Genomic_DNA"/>
</dbReference>
<dbReference type="Gene3D" id="1.10.10.10">
    <property type="entry name" value="Winged helix-like DNA-binding domain superfamily/Winged helix DNA-binding domain"/>
    <property type="match status" value="1"/>
</dbReference>
<proteinExistence type="predicted"/>
<dbReference type="Proteomes" id="UP000004018">
    <property type="component" value="Unassembled WGS sequence"/>
</dbReference>
<comment type="caution">
    <text evidence="1">The sequence shown here is derived from an EMBL/GenBank/DDBJ whole genome shotgun (WGS) entry which is preliminary data.</text>
</comment>
<sequence length="144" mass="16707">MIITRETDYAIRILRALEGKDVSSIREISDTEYIPLQFAYKIAKKLDHAGCIEIIRGPHGGCRLVKDLHAVTLFEIIQITDRENMVTSCMNEDFYCMYREVNEGCIMHTSLCQVQSHITKYLKTLTIHDLIFLKKGRKRKKITV</sequence>
<reference evidence="1 2" key="1">
    <citation type="submission" date="2011-04" db="EMBL/GenBank/DDBJ databases">
        <authorList>
            <person name="Harkins D.M."/>
            <person name="Madupu R."/>
            <person name="Durkin A.S."/>
            <person name="Torralba M."/>
            <person name="Methe B."/>
            <person name="Sutton G.G."/>
            <person name="Nelson K.E."/>
        </authorList>
    </citation>
    <scope>NUCLEOTIDE SEQUENCE [LARGE SCALE GENOMIC DNA]</scope>
    <source>
        <strain evidence="1 2">UPII 199-6</strain>
    </source>
</reference>
<dbReference type="InterPro" id="IPR036390">
    <property type="entry name" value="WH_DNA-bd_sf"/>
</dbReference>
<dbReference type="RefSeq" id="WP_007390574.1">
    <property type="nucleotide sequence ID" value="NZ_AFIJ01000007.1"/>
</dbReference>
<evidence type="ECO:0000313" key="1">
    <source>
        <dbReference type="EMBL" id="EGL42113.1"/>
    </source>
</evidence>
<protein>
    <submittedName>
        <fullName evidence="1">Iron-responsive transcriptional regulator</fullName>
    </submittedName>
</protein>
<dbReference type="NCBIfam" id="TIGR00738">
    <property type="entry name" value="rrf2_super"/>
    <property type="match status" value="1"/>
</dbReference>
<keyword evidence="2" id="KW-1185">Reference proteome</keyword>
<dbReference type="InterPro" id="IPR036388">
    <property type="entry name" value="WH-like_DNA-bd_sf"/>
</dbReference>
<gene>
    <name evidence="1" type="ORF">HMPREF1039_0227</name>
</gene>
<organism evidence="1 2">
    <name type="scientific">Megasphaera lornae</name>
    <dbReference type="NCBI Taxonomy" id="1000568"/>
    <lineage>
        <taxon>Bacteria</taxon>
        <taxon>Bacillati</taxon>
        <taxon>Bacillota</taxon>
        <taxon>Negativicutes</taxon>
        <taxon>Veillonellales</taxon>
        <taxon>Veillonellaceae</taxon>
        <taxon>Megasphaera</taxon>
    </lineage>
</organism>
<name>A0ABP2L692_9FIRM</name>
<evidence type="ECO:0000313" key="2">
    <source>
        <dbReference type="Proteomes" id="UP000004018"/>
    </source>
</evidence>
<dbReference type="PANTHER" id="PTHR33221">
    <property type="entry name" value="WINGED HELIX-TURN-HELIX TRANSCRIPTIONAL REGULATOR, RRF2 FAMILY"/>
    <property type="match status" value="1"/>
</dbReference>
<dbReference type="PANTHER" id="PTHR33221:SF2">
    <property type="entry name" value="TRANSCRIPTIONAL REGULATOR"/>
    <property type="match status" value="1"/>
</dbReference>
<dbReference type="Pfam" id="PF02082">
    <property type="entry name" value="Rrf2"/>
    <property type="match status" value="1"/>
</dbReference>
<dbReference type="InterPro" id="IPR000944">
    <property type="entry name" value="Tscrpt_reg_Rrf2"/>
</dbReference>
<accession>A0ABP2L692</accession>
<dbReference type="SUPFAM" id="SSF46785">
    <property type="entry name" value="Winged helix' DNA-binding domain"/>
    <property type="match status" value="1"/>
</dbReference>